<dbReference type="GeneID" id="34456350"/>
<sequence>MLNHWHILVGYKRPRDVREYAGHEGFSESVYVFQRIWSDRVVTMRKAWELLSLVDQIHLWGVTYFRSSIIQCLKQWHEFSRMCYANDVMFLIRMLKTDRFMQDGKEDLPHLWP</sequence>
<dbReference type="RefSeq" id="XP_022395363.1">
    <property type="nucleotide sequence ID" value="XM_022540089.1"/>
</dbReference>
<protein>
    <submittedName>
        <fullName evidence="1">Uncharacterized protein</fullName>
    </submittedName>
</protein>
<dbReference type="EMBL" id="KV878930">
    <property type="protein sequence ID" value="OJJ78665.1"/>
    <property type="molecule type" value="Genomic_DNA"/>
</dbReference>
<dbReference type="STRING" id="1160497.A0A1L9V3Z5"/>
<organism evidence="1 2">
    <name type="scientific">Aspergillus glaucus CBS 516.65</name>
    <dbReference type="NCBI Taxonomy" id="1160497"/>
    <lineage>
        <taxon>Eukaryota</taxon>
        <taxon>Fungi</taxon>
        <taxon>Dikarya</taxon>
        <taxon>Ascomycota</taxon>
        <taxon>Pezizomycotina</taxon>
        <taxon>Eurotiomycetes</taxon>
        <taxon>Eurotiomycetidae</taxon>
        <taxon>Eurotiales</taxon>
        <taxon>Aspergillaceae</taxon>
        <taxon>Aspergillus</taxon>
        <taxon>Aspergillus subgen. Aspergillus</taxon>
    </lineage>
</organism>
<name>A0A1L9V3Z5_ASPGL</name>
<proteinExistence type="predicted"/>
<dbReference type="Proteomes" id="UP000184300">
    <property type="component" value="Unassembled WGS sequence"/>
</dbReference>
<evidence type="ECO:0000313" key="1">
    <source>
        <dbReference type="EMBL" id="OJJ78665.1"/>
    </source>
</evidence>
<reference evidence="2" key="1">
    <citation type="journal article" date="2017" name="Genome Biol.">
        <title>Comparative genomics reveals high biological diversity and specific adaptations in the industrially and medically important fungal genus Aspergillus.</title>
        <authorList>
            <person name="de Vries R.P."/>
            <person name="Riley R."/>
            <person name="Wiebenga A."/>
            <person name="Aguilar-Osorio G."/>
            <person name="Amillis S."/>
            <person name="Uchima C.A."/>
            <person name="Anderluh G."/>
            <person name="Asadollahi M."/>
            <person name="Askin M."/>
            <person name="Barry K."/>
            <person name="Battaglia E."/>
            <person name="Bayram O."/>
            <person name="Benocci T."/>
            <person name="Braus-Stromeyer S.A."/>
            <person name="Caldana C."/>
            <person name="Canovas D."/>
            <person name="Cerqueira G.C."/>
            <person name="Chen F."/>
            <person name="Chen W."/>
            <person name="Choi C."/>
            <person name="Clum A."/>
            <person name="Dos Santos R.A."/>
            <person name="Damasio A.R."/>
            <person name="Diallinas G."/>
            <person name="Emri T."/>
            <person name="Fekete E."/>
            <person name="Flipphi M."/>
            <person name="Freyberg S."/>
            <person name="Gallo A."/>
            <person name="Gournas C."/>
            <person name="Habgood R."/>
            <person name="Hainaut M."/>
            <person name="Harispe M.L."/>
            <person name="Henrissat B."/>
            <person name="Hilden K.S."/>
            <person name="Hope R."/>
            <person name="Hossain A."/>
            <person name="Karabika E."/>
            <person name="Karaffa L."/>
            <person name="Karanyi Z."/>
            <person name="Krasevec N."/>
            <person name="Kuo A."/>
            <person name="Kusch H."/>
            <person name="LaButti K."/>
            <person name="Lagendijk E.L."/>
            <person name="Lapidus A."/>
            <person name="Levasseur A."/>
            <person name="Lindquist E."/>
            <person name="Lipzen A."/>
            <person name="Logrieco A.F."/>
            <person name="MacCabe A."/>
            <person name="Maekelae M.R."/>
            <person name="Malavazi I."/>
            <person name="Melin P."/>
            <person name="Meyer V."/>
            <person name="Mielnichuk N."/>
            <person name="Miskei M."/>
            <person name="Molnar A.P."/>
            <person name="Mule G."/>
            <person name="Ngan C.Y."/>
            <person name="Orejas M."/>
            <person name="Orosz E."/>
            <person name="Ouedraogo J.P."/>
            <person name="Overkamp K.M."/>
            <person name="Park H.-S."/>
            <person name="Perrone G."/>
            <person name="Piumi F."/>
            <person name="Punt P.J."/>
            <person name="Ram A.F."/>
            <person name="Ramon A."/>
            <person name="Rauscher S."/>
            <person name="Record E."/>
            <person name="Riano-Pachon D.M."/>
            <person name="Robert V."/>
            <person name="Roehrig J."/>
            <person name="Ruller R."/>
            <person name="Salamov A."/>
            <person name="Salih N.S."/>
            <person name="Samson R.A."/>
            <person name="Sandor E."/>
            <person name="Sanguinetti M."/>
            <person name="Schuetze T."/>
            <person name="Sepcic K."/>
            <person name="Shelest E."/>
            <person name="Sherlock G."/>
            <person name="Sophianopoulou V."/>
            <person name="Squina F.M."/>
            <person name="Sun H."/>
            <person name="Susca A."/>
            <person name="Todd R.B."/>
            <person name="Tsang A."/>
            <person name="Unkles S.E."/>
            <person name="van de Wiele N."/>
            <person name="van Rossen-Uffink D."/>
            <person name="Oliveira J.V."/>
            <person name="Vesth T.C."/>
            <person name="Visser J."/>
            <person name="Yu J.-H."/>
            <person name="Zhou M."/>
            <person name="Andersen M.R."/>
            <person name="Archer D.B."/>
            <person name="Baker S.E."/>
            <person name="Benoit I."/>
            <person name="Brakhage A.A."/>
            <person name="Braus G.H."/>
            <person name="Fischer R."/>
            <person name="Frisvad J.C."/>
            <person name="Goldman G.H."/>
            <person name="Houbraken J."/>
            <person name="Oakley B."/>
            <person name="Pocsi I."/>
            <person name="Scazzocchio C."/>
            <person name="Seiboth B."/>
            <person name="vanKuyk P.A."/>
            <person name="Wortman J."/>
            <person name="Dyer P.S."/>
            <person name="Grigoriev I.V."/>
        </authorList>
    </citation>
    <scope>NUCLEOTIDE SEQUENCE [LARGE SCALE GENOMIC DNA]</scope>
    <source>
        <strain evidence="2">CBS 516.65</strain>
    </source>
</reference>
<keyword evidence="2" id="KW-1185">Reference proteome</keyword>
<gene>
    <name evidence="1" type="ORF">ASPGLDRAFT_1198086</name>
</gene>
<evidence type="ECO:0000313" key="2">
    <source>
        <dbReference type="Proteomes" id="UP000184300"/>
    </source>
</evidence>
<dbReference type="AlphaFoldDB" id="A0A1L9V3Z5"/>
<dbReference type="VEuPathDB" id="FungiDB:ASPGLDRAFT_1198086"/>
<dbReference type="OrthoDB" id="191139at2759"/>
<accession>A0A1L9V3Z5</accession>